<dbReference type="SMART" id="SM00388">
    <property type="entry name" value="HisKA"/>
    <property type="match status" value="1"/>
</dbReference>
<dbReference type="InterPro" id="IPR036097">
    <property type="entry name" value="HisK_dim/P_sf"/>
</dbReference>
<comment type="subcellular location">
    <subcellularLocation>
        <location evidence="2">Cell membrane</location>
    </subcellularLocation>
</comment>
<dbReference type="SUPFAM" id="SSF55874">
    <property type="entry name" value="ATPase domain of HSP90 chaperone/DNA topoisomerase II/histidine kinase"/>
    <property type="match status" value="1"/>
</dbReference>
<organism evidence="12 13">
    <name type="scientific">Raoultibacter massiliensis</name>
    <dbReference type="NCBI Taxonomy" id="1852371"/>
    <lineage>
        <taxon>Bacteria</taxon>
        <taxon>Bacillati</taxon>
        <taxon>Actinomycetota</taxon>
        <taxon>Coriobacteriia</taxon>
        <taxon>Eggerthellales</taxon>
        <taxon>Eggerthellaceae</taxon>
        <taxon>Raoultibacter</taxon>
    </lineage>
</organism>
<dbReference type="InterPro" id="IPR050351">
    <property type="entry name" value="BphY/WalK/GraS-like"/>
</dbReference>
<dbReference type="Gene3D" id="1.10.287.130">
    <property type="match status" value="1"/>
</dbReference>
<accession>A0ABV1JB19</accession>
<dbReference type="PROSITE" id="PS50109">
    <property type="entry name" value="HIS_KIN"/>
    <property type="match status" value="1"/>
</dbReference>
<dbReference type="SUPFAM" id="SSF47384">
    <property type="entry name" value="Homodimeric domain of signal transducing histidine kinase"/>
    <property type="match status" value="1"/>
</dbReference>
<sequence>MAIIMAMVAVVLLVIFSIICVINYQQAVADVYATLESAIDHDTMPKKEPLASAIPPATSDRSGESSAEADDRMPFEIGGKGEGKRFIPVAVYEIESGGTLAAISDATTASMTDDVLLQAAEQIASVPDGSGLLDPIGLFYVKHTNENGAFVAFADKGSAEEWQTLALTLAGVGIIALLAFFAISLFFSKWALKPVEESWNKQQQFVADASHELKTPLTVMLANASILLKHPEKTVASQSQWVEAIETEAENMQKLVEDMLFLASTDAPRRDRIHTPINLSDIVERNLLQFESLAYEREIDVASNVEEGIWIMGNALRLERLISTLLDNAYKYAGGGGRVEVALARMSQRIELRVANSGTPIPEADLPRIFDRFYRADKARERSIGGYGLGLAIAREVAEEHGGTISARSSETESTVFVVAWDAKLACDPDVAQ</sequence>
<evidence type="ECO:0000256" key="4">
    <source>
        <dbReference type="ARBA" id="ARBA00022553"/>
    </source>
</evidence>
<evidence type="ECO:0000313" key="12">
    <source>
        <dbReference type="EMBL" id="MEQ3362030.1"/>
    </source>
</evidence>
<evidence type="ECO:0000313" key="13">
    <source>
        <dbReference type="Proteomes" id="UP001487305"/>
    </source>
</evidence>
<dbReference type="GO" id="GO:0016301">
    <property type="term" value="F:kinase activity"/>
    <property type="evidence" value="ECO:0007669"/>
    <property type="project" value="UniProtKB-KW"/>
</dbReference>
<keyword evidence="10" id="KW-1133">Transmembrane helix</keyword>
<evidence type="ECO:0000256" key="1">
    <source>
        <dbReference type="ARBA" id="ARBA00000085"/>
    </source>
</evidence>
<evidence type="ECO:0000256" key="8">
    <source>
        <dbReference type="ARBA" id="ARBA00039401"/>
    </source>
</evidence>
<dbReference type="InterPro" id="IPR003594">
    <property type="entry name" value="HATPase_dom"/>
</dbReference>
<dbReference type="PANTHER" id="PTHR45453">
    <property type="entry name" value="PHOSPHATE REGULON SENSOR PROTEIN PHOR"/>
    <property type="match status" value="1"/>
</dbReference>
<dbReference type="InterPro" id="IPR005467">
    <property type="entry name" value="His_kinase_dom"/>
</dbReference>
<comment type="caution">
    <text evidence="12">The sequence shown here is derived from an EMBL/GenBank/DDBJ whole genome shotgun (WGS) entry which is preliminary data.</text>
</comment>
<dbReference type="EMBL" id="JBBNOP010000002">
    <property type="protein sequence ID" value="MEQ3362030.1"/>
    <property type="molecule type" value="Genomic_DNA"/>
</dbReference>
<dbReference type="Proteomes" id="UP001487305">
    <property type="component" value="Unassembled WGS sequence"/>
</dbReference>
<feature type="domain" description="Histidine kinase" evidence="11">
    <location>
        <begin position="208"/>
        <end position="425"/>
    </location>
</feature>
<keyword evidence="10" id="KW-0472">Membrane</keyword>
<dbReference type="InterPro" id="IPR004358">
    <property type="entry name" value="Sig_transdc_His_kin-like_C"/>
</dbReference>
<evidence type="ECO:0000256" key="10">
    <source>
        <dbReference type="SAM" id="Phobius"/>
    </source>
</evidence>
<feature type="region of interest" description="Disordered" evidence="9">
    <location>
        <begin position="46"/>
        <end position="74"/>
    </location>
</feature>
<dbReference type="Pfam" id="PF02518">
    <property type="entry name" value="HATPase_c"/>
    <property type="match status" value="1"/>
</dbReference>
<dbReference type="InterPro" id="IPR036890">
    <property type="entry name" value="HATPase_C_sf"/>
</dbReference>
<dbReference type="Pfam" id="PF00512">
    <property type="entry name" value="HisKA"/>
    <property type="match status" value="1"/>
</dbReference>
<protein>
    <recommendedName>
        <fullName evidence="8">Sensor-like histidine kinase SenX3</fullName>
        <ecNumber evidence="3">2.7.13.3</ecNumber>
    </recommendedName>
</protein>
<reference evidence="12 13" key="1">
    <citation type="submission" date="2024-04" db="EMBL/GenBank/DDBJ databases">
        <title>Human intestinal bacterial collection.</title>
        <authorList>
            <person name="Pauvert C."/>
            <person name="Hitch T.C.A."/>
            <person name="Clavel T."/>
        </authorList>
    </citation>
    <scope>NUCLEOTIDE SEQUENCE [LARGE SCALE GENOMIC DNA]</scope>
    <source>
        <strain evidence="12 13">CLA-KB-H42</strain>
    </source>
</reference>
<dbReference type="InterPro" id="IPR003661">
    <property type="entry name" value="HisK_dim/P_dom"/>
</dbReference>
<keyword evidence="5" id="KW-0808">Transferase</keyword>
<evidence type="ECO:0000256" key="6">
    <source>
        <dbReference type="ARBA" id="ARBA00022777"/>
    </source>
</evidence>
<feature type="transmembrane region" description="Helical" evidence="10">
    <location>
        <begin position="165"/>
        <end position="187"/>
    </location>
</feature>
<evidence type="ECO:0000256" key="2">
    <source>
        <dbReference type="ARBA" id="ARBA00004236"/>
    </source>
</evidence>
<evidence type="ECO:0000259" key="11">
    <source>
        <dbReference type="PROSITE" id="PS50109"/>
    </source>
</evidence>
<dbReference type="CDD" id="cd00075">
    <property type="entry name" value="HATPase"/>
    <property type="match status" value="1"/>
</dbReference>
<evidence type="ECO:0000256" key="5">
    <source>
        <dbReference type="ARBA" id="ARBA00022679"/>
    </source>
</evidence>
<dbReference type="EC" id="2.7.13.3" evidence="3"/>
<dbReference type="SMART" id="SM00387">
    <property type="entry name" value="HATPase_c"/>
    <property type="match status" value="1"/>
</dbReference>
<proteinExistence type="predicted"/>
<dbReference type="RefSeq" id="WP_349227171.1">
    <property type="nucleotide sequence ID" value="NZ_JBBNOP010000002.1"/>
</dbReference>
<comment type="catalytic activity">
    <reaction evidence="1">
        <text>ATP + protein L-histidine = ADP + protein N-phospho-L-histidine.</text>
        <dbReference type="EC" id="2.7.13.3"/>
    </reaction>
</comment>
<keyword evidence="13" id="KW-1185">Reference proteome</keyword>
<evidence type="ECO:0000256" key="7">
    <source>
        <dbReference type="ARBA" id="ARBA00023012"/>
    </source>
</evidence>
<keyword evidence="10" id="KW-0812">Transmembrane</keyword>
<gene>
    <name evidence="12" type="ORF">AAA083_03450</name>
</gene>
<keyword evidence="4" id="KW-0597">Phosphoprotein</keyword>
<name>A0ABV1JB19_9ACTN</name>
<evidence type="ECO:0000256" key="3">
    <source>
        <dbReference type="ARBA" id="ARBA00012438"/>
    </source>
</evidence>
<dbReference type="CDD" id="cd00082">
    <property type="entry name" value="HisKA"/>
    <property type="match status" value="1"/>
</dbReference>
<dbReference type="PANTHER" id="PTHR45453:SF1">
    <property type="entry name" value="PHOSPHATE REGULON SENSOR PROTEIN PHOR"/>
    <property type="match status" value="1"/>
</dbReference>
<dbReference type="Gene3D" id="3.30.565.10">
    <property type="entry name" value="Histidine kinase-like ATPase, C-terminal domain"/>
    <property type="match status" value="1"/>
</dbReference>
<evidence type="ECO:0000256" key="9">
    <source>
        <dbReference type="SAM" id="MobiDB-lite"/>
    </source>
</evidence>
<dbReference type="PRINTS" id="PR00344">
    <property type="entry name" value="BCTRLSENSOR"/>
</dbReference>
<keyword evidence="6 12" id="KW-0418">Kinase</keyword>
<keyword evidence="7" id="KW-0902">Two-component regulatory system</keyword>